<name>A0A0S2KBN6_9GAMM</name>
<gene>
    <name evidence="2" type="ORF">PS2015_1060</name>
</gene>
<dbReference type="OrthoDB" id="482277at2"/>
<dbReference type="RefSeq" id="WP_058021242.1">
    <property type="nucleotide sequence ID" value="NZ_CP013189.1"/>
</dbReference>
<dbReference type="InterPro" id="IPR036568">
    <property type="entry name" value="GGCT-like_sf"/>
</dbReference>
<dbReference type="STRING" id="1249552.PS2015_1060"/>
<dbReference type="Gene3D" id="3.10.490.10">
    <property type="entry name" value="Gamma-glutamyl cyclotransferase-like"/>
    <property type="match status" value="1"/>
</dbReference>
<dbReference type="KEGG" id="pspi:PS2015_1060"/>
<evidence type="ECO:0000313" key="3">
    <source>
        <dbReference type="Proteomes" id="UP000065641"/>
    </source>
</evidence>
<evidence type="ECO:0000259" key="1">
    <source>
        <dbReference type="Pfam" id="PF06094"/>
    </source>
</evidence>
<sequence length="125" mass="13957">MSETETRVAVYGTLKRGLSNFPLLQGARFVGCDCLTDITLYDLGPFPGARPERSDGVDVEVFELTVSHLSRLDILEDYLSNAPDEGLYNRVLMPTRFGPAWIYIYNPPVSGLRAIRSGGWFPQDN</sequence>
<accession>A0A0S2KBN6</accession>
<feature type="domain" description="Gamma-glutamylcyclotransferase AIG2-like" evidence="1">
    <location>
        <begin position="8"/>
        <end position="120"/>
    </location>
</feature>
<dbReference type="EMBL" id="CP013189">
    <property type="protein sequence ID" value="ALO45725.1"/>
    <property type="molecule type" value="Genomic_DNA"/>
</dbReference>
<organism evidence="2 3">
    <name type="scientific">Pseudohongiella spirulinae</name>
    <dbReference type="NCBI Taxonomy" id="1249552"/>
    <lineage>
        <taxon>Bacteria</taxon>
        <taxon>Pseudomonadati</taxon>
        <taxon>Pseudomonadota</taxon>
        <taxon>Gammaproteobacteria</taxon>
        <taxon>Pseudomonadales</taxon>
        <taxon>Pseudohongiellaceae</taxon>
        <taxon>Pseudohongiella</taxon>
    </lineage>
</organism>
<dbReference type="InterPro" id="IPR009288">
    <property type="entry name" value="AIG2-like_dom"/>
</dbReference>
<dbReference type="InterPro" id="IPR013024">
    <property type="entry name" value="GGCT-like"/>
</dbReference>
<reference evidence="2 3" key="1">
    <citation type="submission" date="2015-11" db="EMBL/GenBank/DDBJ databases">
        <authorList>
            <person name="Zhang Y."/>
            <person name="Guo Z."/>
        </authorList>
    </citation>
    <scope>NUCLEOTIDE SEQUENCE [LARGE SCALE GENOMIC DNA]</scope>
    <source>
        <strain evidence="2 3">KCTC 32221</strain>
    </source>
</reference>
<evidence type="ECO:0000313" key="2">
    <source>
        <dbReference type="EMBL" id="ALO45725.1"/>
    </source>
</evidence>
<keyword evidence="2" id="KW-0808">Transferase</keyword>
<protein>
    <submittedName>
        <fullName evidence="2">Gamma-glutamylcyclotransferase family protein ytfP</fullName>
    </submittedName>
</protein>
<dbReference type="AlphaFoldDB" id="A0A0S2KBN6"/>
<dbReference type="GO" id="GO:0016740">
    <property type="term" value="F:transferase activity"/>
    <property type="evidence" value="ECO:0007669"/>
    <property type="project" value="UniProtKB-KW"/>
</dbReference>
<dbReference type="Pfam" id="PF06094">
    <property type="entry name" value="GGACT"/>
    <property type="match status" value="1"/>
</dbReference>
<dbReference type="SUPFAM" id="SSF110857">
    <property type="entry name" value="Gamma-glutamyl cyclotransferase-like"/>
    <property type="match status" value="1"/>
</dbReference>
<dbReference type="PATRIC" id="fig|1249552.3.peg.1067"/>
<dbReference type="CDD" id="cd06661">
    <property type="entry name" value="GGCT_like"/>
    <property type="match status" value="1"/>
</dbReference>
<proteinExistence type="predicted"/>
<keyword evidence="3" id="KW-1185">Reference proteome</keyword>
<dbReference type="Proteomes" id="UP000065641">
    <property type="component" value="Chromosome"/>
</dbReference>